<evidence type="ECO:0000256" key="1">
    <source>
        <dbReference type="SAM" id="MobiDB-lite"/>
    </source>
</evidence>
<dbReference type="GO" id="GO:0003676">
    <property type="term" value="F:nucleic acid binding"/>
    <property type="evidence" value="ECO:0007669"/>
    <property type="project" value="InterPro"/>
</dbReference>
<reference evidence="2" key="1">
    <citation type="submission" date="2022-03" db="EMBL/GenBank/DDBJ databases">
        <authorList>
            <person name="Sayadi A."/>
        </authorList>
    </citation>
    <scope>NUCLEOTIDE SEQUENCE</scope>
</reference>
<feature type="non-terminal residue" evidence="2">
    <location>
        <position position="1"/>
    </location>
</feature>
<dbReference type="AlphaFoldDB" id="A0A9P0P214"/>
<dbReference type="InterPro" id="IPR036397">
    <property type="entry name" value="RNaseH_sf"/>
</dbReference>
<keyword evidence="3" id="KW-1185">Reference proteome</keyword>
<accession>A0A9P0P214</accession>
<protein>
    <recommendedName>
        <fullName evidence="4">Transposase</fullName>
    </recommendedName>
</protein>
<evidence type="ECO:0000313" key="3">
    <source>
        <dbReference type="Proteomes" id="UP001152888"/>
    </source>
</evidence>
<gene>
    <name evidence="2" type="ORF">ACAOBT_LOCUS4581</name>
</gene>
<name>A0A9P0P214_ACAOB</name>
<sequence>TEEQKAARVNWCQKTLDRFNSGNSKNVYSIVSGDESWIYCYEPENKRQSAVWVFHSEEKPTKWSCVLEVFRKRWLRHLCQKRVILQQFLLMSKELLLRIGIPPFVCQKSSPSFEKSTPKEESSSTKTMQARTH</sequence>
<organism evidence="2 3">
    <name type="scientific">Acanthoscelides obtectus</name>
    <name type="common">Bean weevil</name>
    <name type="synonym">Bruchus obtectus</name>
    <dbReference type="NCBI Taxonomy" id="200917"/>
    <lineage>
        <taxon>Eukaryota</taxon>
        <taxon>Metazoa</taxon>
        <taxon>Ecdysozoa</taxon>
        <taxon>Arthropoda</taxon>
        <taxon>Hexapoda</taxon>
        <taxon>Insecta</taxon>
        <taxon>Pterygota</taxon>
        <taxon>Neoptera</taxon>
        <taxon>Endopterygota</taxon>
        <taxon>Coleoptera</taxon>
        <taxon>Polyphaga</taxon>
        <taxon>Cucujiformia</taxon>
        <taxon>Chrysomeloidea</taxon>
        <taxon>Chrysomelidae</taxon>
        <taxon>Bruchinae</taxon>
        <taxon>Bruchini</taxon>
        <taxon>Acanthoscelides</taxon>
    </lineage>
</organism>
<dbReference type="EMBL" id="CAKOFQ010006700">
    <property type="protein sequence ID" value="CAH1962240.1"/>
    <property type="molecule type" value="Genomic_DNA"/>
</dbReference>
<evidence type="ECO:0008006" key="4">
    <source>
        <dbReference type="Google" id="ProtNLM"/>
    </source>
</evidence>
<dbReference type="OrthoDB" id="6818839at2759"/>
<dbReference type="Proteomes" id="UP001152888">
    <property type="component" value="Unassembled WGS sequence"/>
</dbReference>
<evidence type="ECO:0000313" key="2">
    <source>
        <dbReference type="EMBL" id="CAH1962240.1"/>
    </source>
</evidence>
<dbReference type="Gene3D" id="3.30.420.10">
    <property type="entry name" value="Ribonuclease H-like superfamily/Ribonuclease H"/>
    <property type="match status" value="1"/>
</dbReference>
<feature type="region of interest" description="Disordered" evidence="1">
    <location>
        <begin position="105"/>
        <end position="133"/>
    </location>
</feature>
<comment type="caution">
    <text evidence="2">The sequence shown here is derived from an EMBL/GenBank/DDBJ whole genome shotgun (WGS) entry which is preliminary data.</text>
</comment>
<proteinExistence type="predicted"/>